<proteinExistence type="predicted"/>
<name>A0A9E7KK12_9LILI</name>
<feature type="transmembrane region" description="Helical" evidence="1">
    <location>
        <begin position="37"/>
        <end position="60"/>
    </location>
</feature>
<keyword evidence="3" id="KW-1185">Reference proteome</keyword>
<dbReference type="Proteomes" id="UP001055439">
    <property type="component" value="Chromosome 7"/>
</dbReference>
<organism evidence="2 3">
    <name type="scientific">Musa troglodytarum</name>
    <name type="common">fe'i banana</name>
    <dbReference type="NCBI Taxonomy" id="320322"/>
    <lineage>
        <taxon>Eukaryota</taxon>
        <taxon>Viridiplantae</taxon>
        <taxon>Streptophyta</taxon>
        <taxon>Embryophyta</taxon>
        <taxon>Tracheophyta</taxon>
        <taxon>Spermatophyta</taxon>
        <taxon>Magnoliopsida</taxon>
        <taxon>Liliopsida</taxon>
        <taxon>Zingiberales</taxon>
        <taxon>Musaceae</taxon>
        <taxon>Musa</taxon>
    </lineage>
</organism>
<keyword evidence="1" id="KW-1133">Transmembrane helix</keyword>
<evidence type="ECO:0000313" key="3">
    <source>
        <dbReference type="Proteomes" id="UP001055439"/>
    </source>
</evidence>
<accession>A0A9E7KK12</accession>
<keyword evidence="1" id="KW-0812">Transmembrane</keyword>
<dbReference type="EMBL" id="CP097509">
    <property type="protein sequence ID" value="URE18215.1"/>
    <property type="molecule type" value="Genomic_DNA"/>
</dbReference>
<evidence type="ECO:0000313" key="2">
    <source>
        <dbReference type="EMBL" id="URE18215.1"/>
    </source>
</evidence>
<dbReference type="AlphaFoldDB" id="A0A9E7KK12"/>
<keyword evidence="1" id="KW-0472">Membrane</keyword>
<evidence type="ECO:0000256" key="1">
    <source>
        <dbReference type="SAM" id="Phobius"/>
    </source>
</evidence>
<sequence length="68" mass="7840">MVSKSLLSILELCLFISGSLHLEVAEAAVVPSLLEFYFYIIKIYVAAIENYGFLSPVYFVKRWTYELK</sequence>
<gene>
    <name evidence="2" type="ORF">MUK42_04899</name>
</gene>
<reference evidence="2" key="1">
    <citation type="submission" date="2022-05" db="EMBL/GenBank/DDBJ databases">
        <title>The Musa troglodytarum L. genome provides insights into the mechanism of non-climacteric behaviour and enrichment of carotenoids.</title>
        <authorList>
            <person name="Wang J."/>
        </authorList>
    </citation>
    <scope>NUCLEOTIDE SEQUENCE</scope>
    <source>
        <tissue evidence="2">Leaf</tissue>
    </source>
</reference>
<protein>
    <submittedName>
        <fullName evidence="2">Uncharacterized protein</fullName>
    </submittedName>
</protein>